<sequence length="184" mass="20639">MLDLYKIMGVYHAFKFRQRMSDEKKNWTGNIQLGAKTDLNVVLNQLCKAFNSCPFFKHSGMIMRVVDGHIEGYVEMQPDLIGNLAFQVLHGGVAATLLDSIGGIVAMEHLYRRSTPETLPETIKQVTRLATVDMRVDYLAPGRGKYFIARAEVLRLGRKGCTMRMTMVNDEDKAIAAGIASYAY</sequence>
<evidence type="ECO:0000259" key="2">
    <source>
        <dbReference type="Pfam" id="PF03061"/>
    </source>
</evidence>
<keyword evidence="1" id="KW-0378">Hydrolase</keyword>
<dbReference type="EMBL" id="AP022836">
    <property type="protein sequence ID" value="BCB00643.1"/>
    <property type="molecule type" value="Genomic_DNA"/>
</dbReference>
<evidence type="ECO:0000256" key="1">
    <source>
        <dbReference type="ARBA" id="ARBA00022801"/>
    </source>
</evidence>
<dbReference type="Pfam" id="PF03061">
    <property type="entry name" value="4HBT"/>
    <property type="match status" value="1"/>
</dbReference>
<dbReference type="InterPro" id="IPR029069">
    <property type="entry name" value="HotDog_dom_sf"/>
</dbReference>
<dbReference type="SUPFAM" id="SSF54637">
    <property type="entry name" value="Thioesterase/thiol ester dehydrase-isomerase"/>
    <property type="match status" value="1"/>
</dbReference>
<name>A0A6F8TJN7_ACIBA</name>
<dbReference type="InterPro" id="IPR003736">
    <property type="entry name" value="PAAI_dom"/>
</dbReference>
<dbReference type="Gene3D" id="3.10.129.10">
    <property type="entry name" value="Hotdog Thioesterase"/>
    <property type="match status" value="1"/>
</dbReference>
<dbReference type="AlphaFoldDB" id="A0A6F8TJN7"/>
<evidence type="ECO:0000313" key="3">
    <source>
        <dbReference type="EMBL" id="BCB00643.1"/>
    </source>
</evidence>
<dbReference type="InterPro" id="IPR006683">
    <property type="entry name" value="Thioestr_dom"/>
</dbReference>
<organism evidence="3">
    <name type="scientific">Acinetobacter baumannii</name>
    <dbReference type="NCBI Taxonomy" id="470"/>
    <lineage>
        <taxon>Bacteria</taxon>
        <taxon>Pseudomonadati</taxon>
        <taxon>Pseudomonadota</taxon>
        <taxon>Gammaproteobacteria</taxon>
        <taxon>Moraxellales</taxon>
        <taxon>Moraxellaceae</taxon>
        <taxon>Acinetobacter</taxon>
        <taxon>Acinetobacter calcoaceticus/baumannii complex</taxon>
    </lineage>
</organism>
<dbReference type="GO" id="GO:0016289">
    <property type="term" value="F:acyl-CoA hydrolase activity"/>
    <property type="evidence" value="ECO:0007669"/>
    <property type="project" value="UniProtKB-ARBA"/>
</dbReference>
<accession>A0A6F8TJN7</accession>
<proteinExistence type="predicted"/>
<feature type="domain" description="Thioesterase" evidence="2">
    <location>
        <begin position="86"/>
        <end position="174"/>
    </location>
</feature>
<gene>
    <name evidence="3" type="ORF">ATCC19606_29780</name>
</gene>
<reference evidence="3" key="1">
    <citation type="submission" date="2020-03" db="EMBL/GenBank/DDBJ databases">
        <title>Complete genome sequence of Acinetobacter baumannii ATCC19606T, which is a model strain for tolerization of antimicrobial agents.</title>
        <authorList>
            <person name="Tsubouchi T."/>
            <person name="Suzuki M."/>
            <person name="Niki M."/>
            <person name="Oinuma K."/>
            <person name="Niki M."/>
            <person name="Shibayama K."/>
            <person name="Kakeya H."/>
            <person name="Kaneko Y."/>
        </authorList>
    </citation>
    <scope>NUCLEOTIDE SEQUENCE</scope>
    <source>
        <strain evidence="3">ATCC19606</strain>
    </source>
</reference>
<dbReference type="NCBIfam" id="TIGR00369">
    <property type="entry name" value="unchar_dom_1"/>
    <property type="match status" value="1"/>
</dbReference>
<dbReference type="NCBIfam" id="NF008675">
    <property type="entry name" value="PRK11688.1"/>
    <property type="match status" value="1"/>
</dbReference>
<protein>
    <recommendedName>
        <fullName evidence="2">Thioesterase domain-containing protein</fullName>
    </recommendedName>
</protein>
<dbReference type="CDD" id="cd03443">
    <property type="entry name" value="PaaI_thioesterase"/>
    <property type="match status" value="1"/>
</dbReference>